<dbReference type="AlphaFoldDB" id="A0A699ZCL4"/>
<dbReference type="Proteomes" id="UP000485058">
    <property type="component" value="Unassembled WGS sequence"/>
</dbReference>
<gene>
    <name evidence="2" type="ORF">HaLaN_17450</name>
</gene>
<evidence type="ECO:0000256" key="1">
    <source>
        <dbReference type="SAM" id="MobiDB-lite"/>
    </source>
</evidence>
<name>A0A699ZCL4_HAELA</name>
<evidence type="ECO:0000313" key="3">
    <source>
        <dbReference type="Proteomes" id="UP000485058"/>
    </source>
</evidence>
<evidence type="ECO:0000313" key="2">
    <source>
        <dbReference type="EMBL" id="GFH20343.1"/>
    </source>
</evidence>
<dbReference type="EMBL" id="BLLF01001617">
    <property type="protein sequence ID" value="GFH20343.1"/>
    <property type="molecule type" value="Genomic_DNA"/>
</dbReference>
<keyword evidence="3" id="KW-1185">Reference proteome</keyword>
<accession>A0A699ZCL4</accession>
<proteinExistence type="predicted"/>
<sequence>MDSQPLVEADFKSLVSDLVAAVKKAGCLPRNPPGPSNQALQGLALDQGRKRI</sequence>
<comment type="caution">
    <text evidence="2">The sequence shown here is derived from an EMBL/GenBank/DDBJ whole genome shotgun (WGS) entry which is preliminary data.</text>
</comment>
<protein>
    <submittedName>
        <fullName evidence="2">Uncharacterized protein</fullName>
    </submittedName>
</protein>
<feature type="region of interest" description="Disordered" evidence="1">
    <location>
        <begin position="27"/>
        <end position="52"/>
    </location>
</feature>
<feature type="non-terminal residue" evidence="2">
    <location>
        <position position="1"/>
    </location>
</feature>
<organism evidence="2 3">
    <name type="scientific">Haematococcus lacustris</name>
    <name type="common">Green alga</name>
    <name type="synonym">Haematococcus pluvialis</name>
    <dbReference type="NCBI Taxonomy" id="44745"/>
    <lineage>
        <taxon>Eukaryota</taxon>
        <taxon>Viridiplantae</taxon>
        <taxon>Chlorophyta</taxon>
        <taxon>core chlorophytes</taxon>
        <taxon>Chlorophyceae</taxon>
        <taxon>CS clade</taxon>
        <taxon>Chlamydomonadales</taxon>
        <taxon>Haematococcaceae</taxon>
        <taxon>Haematococcus</taxon>
    </lineage>
</organism>
<reference evidence="2 3" key="1">
    <citation type="submission" date="2020-02" db="EMBL/GenBank/DDBJ databases">
        <title>Draft genome sequence of Haematococcus lacustris strain NIES-144.</title>
        <authorList>
            <person name="Morimoto D."/>
            <person name="Nakagawa S."/>
            <person name="Yoshida T."/>
            <person name="Sawayama S."/>
        </authorList>
    </citation>
    <scope>NUCLEOTIDE SEQUENCE [LARGE SCALE GENOMIC DNA]</scope>
    <source>
        <strain evidence="2 3">NIES-144</strain>
    </source>
</reference>